<evidence type="ECO:0000313" key="2">
    <source>
        <dbReference type="Proteomes" id="UP000263957"/>
    </source>
</evidence>
<evidence type="ECO:0000313" key="1">
    <source>
        <dbReference type="EMBL" id="HBQ47587.1"/>
    </source>
</evidence>
<reference evidence="1 2" key="1">
    <citation type="journal article" date="2018" name="Nat. Biotechnol.">
        <title>A standardized bacterial taxonomy based on genome phylogeny substantially revises the tree of life.</title>
        <authorList>
            <person name="Parks D.H."/>
            <person name="Chuvochina M."/>
            <person name="Waite D.W."/>
            <person name="Rinke C."/>
            <person name="Skarshewski A."/>
            <person name="Chaumeil P.A."/>
            <person name="Hugenholtz P."/>
        </authorList>
    </citation>
    <scope>NUCLEOTIDE SEQUENCE [LARGE SCALE GENOMIC DNA]</scope>
    <source>
        <strain evidence="1">UBA10378</strain>
    </source>
</reference>
<name>A0A356W208_9PROT</name>
<feature type="non-terminal residue" evidence="1">
    <location>
        <position position="74"/>
    </location>
</feature>
<sequence length="74" mass="7992">IIGKHDLNRRRLFPVEGGMDIDIVTKGLARVLDPLVPMPAKGKARLSTIALADTAPPPKLFSSRTPNYCSGCPH</sequence>
<dbReference type="EMBL" id="DOGS01000037">
    <property type="protein sequence ID" value="HBQ47587.1"/>
    <property type="molecule type" value="Genomic_DNA"/>
</dbReference>
<gene>
    <name evidence="1" type="ORF">DD728_01660</name>
</gene>
<protein>
    <submittedName>
        <fullName evidence="1">Uncharacterized protein</fullName>
    </submittedName>
</protein>
<accession>A0A356W208</accession>
<organism evidence="1 2">
    <name type="scientific">Hyphomonas atlantica</name>
    <dbReference type="NCBI Taxonomy" id="1280948"/>
    <lineage>
        <taxon>Bacteria</taxon>
        <taxon>Pseudomonadati</taxon>
        <taxon>Pseudomonadota</taxon>
        <taxon>Alphaproteobacteria</taxon>
        <taxon>Hyphomonadales</taxon>
        <taxon>Hyphomonadaceae</taxon>
        <taxon>Hyphomonas</taxon>
    </lineage>
</organism>
<feature type="non-terminal residue" evidence="1">
    <location>
        <position position="1"/>
    </location>
</feature>
<comment type="caution">
    <text evidence="1">The sequence shown here is derived from an EMBL/GenBank/DDBJ whole genome shotgun (WGS) entry which is preliminary data.</text>
</comment>
<dbReference type="Proteomes" id="UP000263957">
    <property type="component" value="Unassembled WGS sequence"/>
</dbReference>
<dbReference type="AlphaFoldDB" id="A0A356W208"/>
<proteinExistence type="predicted"/>